<evidence type="ECO:0000256" key="1">
    <source>
        <dbReference type="ARBA" id="ARBA00023015"/>
    </source>
</evidence>
<evidence type="ECO:0000313" key="6">
    <source>
        <dbReference type="EMBL" id="MBI4922242.1"/>
    </source>
</evidence>
<dbReference type="PANTHER" id="PTHR30136:SF35">
    <property type="entry name" value="HTH-TYPE TRANSCRIPTIONAL REGULATOR RV1719"/>
    <property type="match status" value="1"/>
</dbReference>
<gene>
    <name evidence="6" type="ORF">HY834_10865</name>
</gene>
<keyword evidence="2" id="KW-0238">DNA-binding</keyword>
<dbReference type="SUPFAM" id="SSF55781">
    <property type="entry name" value="GAF domain-like"/>
    <property type="match status" value="1"/>
</dbReference>
<proteinExistence type="predicted"/>
<dbReference type="Gene3D" id="3.30.450.40">
    <property type="match status" value="1"/>
</dbReference>
<dbReference type="InterPro" id="IPR050707">
    <property type="entry name" value="HTH_MetabolicPath_Reg"/>
</dbReference>
<reference evidence="6" key="1">
    <citation type="submission" date="2020-07" db="EMBL/GenBank/DDBJ databases">
        <title>Huge and variable diversity of episymbiotic CPR bacteria and DPANN archaea in groundwater ecosystems.</title>
        <authorList>
            <person name="He C.Y."/>
            <person name="Keren R."/>
            <person name="Whittaker M."/>
            <person name="Farag I.F."/>
            <person name="Doudna J."/>
            <person name="Cate J.H.D."/>
            <person name="Banfield J.F."/>
        </authorList>
    </citation>
    <scope>NUCLEOTIDE SEQUENCE</scope>
    <source>
        <strain evidence="6">NC_groundwater_1586_Pr3_B-0.1um_66_15</strain>
    </source>
</reference>
<dbReference type="InterPro" id="IPR036390">
    <property type="entry name" value="WH_DNA-bd_sf"/>
</dbReference>
<dbReference type="InterPro" id="IPR014757">
    <property type="entry name" value="Tscrpt_reg_IclR_C"/>
</dbReference>
<dbReference type="InterPro" id="IPR036388">
    <property type="entry name" value="WH-like_DNA-bd_sf"/>
</dbReference>
<feature type="domain" description="IclR-ED" evidence="5">
    <location>
        <begin position="76"/>
        <end position="261"/>
    </location>
</feature>
<dbReference type="GO" id="GO:0003700">
    <property type="term" value="F:DNA-binding transcription factor activity"/>
    <property type="evidence" value="ECO:0007669"/>
    <property type="project" value="TreeGrafter"/>
</dbReference>
<dbReference type="Proteomes" id="UP000782610">
    <property type="component" value="Unassembled WGS sequence"/>
</dbReference>
<dbReference type="SUPFAM" id="SSF46785">
    <property type="entry name" value="Winged helix' DNA-binding domain"/>
    <property type="match status" value="1"/>
</dbReference>
<dbReference type="SMART" id="SM00346">
    <property type="entry name" value="HTH_ICLR"/>
    <property type="match status" value="1"/>
</dbReference>
<keyword evidence="1" id="KW-0805">Transcription regulation</keyword>
<dbReference type="GO" id="GO:0003677">
    <property type="term" value="F:DNA binding"/>
    <property type="evidence" value="ECO:0007669"/>
    <property type="project" value="UniProtKB-KW"/>
</dbReference>
<evidence type="ECO:0000256" key="3">
    <source>
        <dbReference type="ARBA" id="ARBA00023163"/>
    </source>
</evidence>
<dbReference type="PROSITE" id="PS51078">
    <property type="entry name" value="ICLR_ED"/>
    <property type="match status" value="1"/>
</dbReference>
<dbReference type="Gene3D" id="1.10.10.10">
    <property type="entry name" value="Winged helix-like DNA-binding domain superfamily/Winged helix DNA-binding domain"/>
    <property type="match status" value="1"/>
</dbReference>
<dbReference type="GO" id="GO:0045892">
    <property type="term" value="P:negative regulation of DNA-templated transcription"/>
    <property type="evidence" value="ECO:0007669"/>
    <property type="project" value="TreeGrafter"/>
</dbReference>
<organism evidence="6 7">
    <name type="scientific">Devosia nanyangense</name>
    <dbReference type="NCBI Taxonomy" id="1228055"/>
    <lineage>
        <taxon>Bacteria</taxon>
        <taxon>Pseudomonadati</taxon>
        <taxon>Pseudomonadota</taxon>
        <taxon>Alphaproteobacteria</taxon>
        <taxon>Hyphomicrobiales</taxon>
        <taxon>Devosiaceae</taxon>
        <taxon>Devosia</taxon>
    </lineage>
</organism>
<dbReference type="AlphaFoldDB" id="A0A933L363"/>
<dbReference type="PROSITE" id="PS51077">
    <property type="entry name" value="HTH_ICLR"/>
    <property type="match status" value="1"/>
</dbReference>
<sequence>MKQEPSEPEAADGRNGGNGIQVISRAASILRSLRDEPDGLSLGQIATRVELPRSTVQRIVHALIEERLLMAASPTSRVRLGTEILALAANSKIDIVEIAHPHLKQLSEACGETVDLAVLRRDHLVFLDQVPGSHRLRAVSAVGEMFPLHCTANGKACLALLDDVAARRLLAGTPLTIANGKTRTVDQVMAEIKTVRKTGVAVDEEEHFPGISAVGTAFRDRAGGMYAISIPCPTSRFEGLRETLAAQLIAARDRLALVVGA</sequence>
<evidence type="ECO:0000256" key="2">
    <source>
        <dbReference type="ARBA" id="ARBA00023125"/>
    </source>
</evidence>
<evidence type="ECO:0000259" key="5">
    <source>
        <dbReference type="PROSITE" id="PS51078"/>
    </source>
</evidence>
<dbReference type="InterPro" id="IPR029016">
    <property type="entry name" value="GAF-like_dom_sf"/>
</dbReference>
<evidence type="ECO:0000259" key="4">
    <source>
        <dbReference type="PROSITE" id="PS51077"/>
    </source>
</evidence>
<protein>
    <submittedName>
        <fullName evidence="6">IclR family transcriptional regulator</fullName>
    </submittedName>
</protein>
<keyword evidence="3" id="KW-0804">Transcription</keyword>
<feature type="domain" description="HTH iclR-type" evidence="4">
    <location>
        <begin position="20"/>
        <end position="82"/>
    </location>
</feature>
<accession>A0A933L363</accession>
<comment type="caution">
    <text evidence="6">The sequence shown here is derived from an EMBL/GenBank/DDBJ whole genome shotgun (WGS) entry which is preliminary data.</text>
</comment>
<evidence type="ECO:0000313" key="7">
    <source>
        <dbReference type="Proteomes" id="UP000782610"/>
    </source>
</evidence>
<dbReference type="InterPro" id="IPR005471">
    <property type="entry name" value="Tscrpt_reg_IclR_N"/>
</dbReference>
<dbReference type="PANTHER" id="PTHR30136">
    <property type="entry name" value="HELIX-TURN-HELIX TRANSCRIPTIONAL REGULATOR, ICLR FAMILY"/>
    <property type="match status" value="1"/>
</dbReference>
<dbReference type="Pfam" id="PF01614">
    <property type="entry name" value="IclR_C"/>
    <property type="match status" value="1"/>
</dbReference>
<dbReference type="EMBL" id="JACRAF010000029">
    <property type="protein sequence ID" value="MBI4922242.1"/>
    <property type="molecule type" value="Genomic_DNA"/>
</dbReference>
<name>A0A933L363_9HYPH</name>
<dbReference type="Pfam" id="PF09339">
    <property type="entry name" value="HTH_IclR"/>
    <property type="match status" value="1"/>
</dbReference>